<sequence length="73" mass="7945">MSLLVWNCQGLGGPWTIRTLGGLIRENNPSLVFLAETKCSTRLIESLKRQFDMNGIGIPSVGKSGGLAVLWDK</sequence>
<dbReference type="Gene3D" id="3.60.10.10">
    <property type="entry name" value="Endonuclease/exonuclease/phosphatase"/>
    <property type="match status" value="1"/>
</dbReference>
<organism evidence="1">
    <name type="scientific">Sesamum latifolium</name>
    <dbReference type="NCBI Taxonomy" id="2727402"/>
    <lineage>
        <taxon>Eukaryota</taxon>
        <taxon>Viridiplantae</taxon>
        <taxon>Streptophyta</taxon>
        <taxon>Embryophyta</taxon>
        <taxon>Tracheophyta</taxon>
        <taxon>Spermatophyta</taxon>
        <taxon>Magnoliopsida</taxon>
        <taxon>eudicotyledons</taxon>
        <taxon>Gunneridae</taxon>
        <taxon>Pentapetalae</taxon>
        <taxon>asterids</taxon>
        <taxon>lamiids</taxon>
        <taxon>Lamiales</taxon>
        <taxon>Pedaliaceae</taxon>
        <taxon>Sesamum</taxon>
    </lineage>
</organism>
<dbReference type="PANTHER" id="PTHR35218:SF9">
    <property type="entry name" value="ENDONUCLEASE_EXONUCLEASE_PHOSPHATASE DOMAIN-CONTAINING PROTEIN"/>
    <property type="match status" value="1"/>
</dbReference>
<dbReference type="EMBL" id="JACGWN010000008">
    <property type="protein sequence ID" value="KAL0440163.1"/>
    <property type="molecule type" value="Genomic_DNA"/>
</dbReference>
<evidence type="ECO:0000313" key="1">
    <source>
        <dbReference type="EMBL" id="KAL0440163.1"/>
    </source>
</evidence>
<dbReference type="SUPFAM" id="SSF56219">
    <property type="entry name" value="DNase I-like"/>
    <property type="match status" value="1"/>
</dbReference>
<protein>
    <recommendedName>
        <fullName evidence="2">Endonuclease/exonuclease/phosphatase</fullName>
    </recommendedName>
</protein>
<accession>A0AAW2WFK3</accession>
<reference evidence="1" key="2">
    <citation type="journal article" date="2024" name="Plant">
        <title>Genomic evolution and insights into agronomic trait innovations of Sesamum species.</title>
        <authorList>
            <person name="Miao H."/>
            <person name="Wang L."/>
            <person name="Qu L."/>
            <person name="Liu H."/>
            <person name="Sun Y."/>
            <person name="Le M."/>
            <person name="Wang Q."/>
            <person name="Wei S."/>
            <person name="Zheng Y."/>
            <person name="Lin W."/>
            <person name="Duan Y."/>
            <person name="Cao H."/>
            <person name="Xiong S."/>
            <person name="Wang X."/>
            <person name="Wei L."/>
            <person name="Li C."/>
            <person name="Ma Q."/>
            <person name="Ju M."/>
            <person name="Zhao R."/>
            <person name="Li G."/>
            <person name="Mu C."/>
            <person name="Tian Q."/>
            <person name="Mei H."/>
            <person name="Zhang T."/>
            <person name="Gao T."/>
            <person name="Zhang H."/>
        </authorList>
    </citation>
    <scope>NUCLEOTIDE SEQUENCE</scope>
    <source>
        <strain evidence="1">KEN1</strain>
    </source>
</reference>
<comment type="caution">
    <text evidence="1">The sequence shown here is derived from an EMBL/GenBank/DDBJ whole genome shotgun (WGS) entry which is preliminary data.</text>
</comment>
<dbReference type="PANTHER" id="PTHR35218">
    <property type="entry name" value="RNASE H DOMAIN-CONTAINING PROTEIN"/>
    <property type="match status" value="1"/>
</dbReference>
<reference evidence="1" key="1">
    <citation type="submission" date="2020-06" db="EMBL/GenBank/DDBJ databases">
        <authorList>
            <person name="Li T."/>
            <person name="Hu X."/>
            <person name="Zhang T."/>
            <person name="Song X."/>
            <person name="Zhang H."/>
            <person name="Dai N."/>
            <person name="Sheng W."/>
            <person name="Hou X."/>
            <person name="Wei L."/>
        </authorList>
    </citation>
    <scope>NUCLEOTIDE SEQUENCE</scope>
    <source>
        <strain evidence="1">KEN1</strain>
        <tissue evidence="1">Leaf</tissue>
    </source>
</reference>
<gene>
    <name evidence="1" type="ORF">Slati_2499300</name>
</gene>
<evidence type="ECO:0008006" key="2">
    <source>
        <dbReference type="Google" id="ProtNLM"/>
    </source>
</evidence>
<name>A0AAW2WFK3_9LAMI</name>
<dbReference type="AlphaFoldDB" id="A0AAW2WFK3"/>
<dbReference type="InterPro" id="IPR036691">
    <property type="entry name" value="Endo/exonu/phosph_ase_sf"/>
</dbReference>
<proteinExistence type="predicted"/>